<reference evidence="1 2" key="1">
    <citation type="submission" date="2015-07" db="EMBL/GenBank/DDBJ databases">
        <title>The draft genome sequence of Leadbetterella sp. JN14-9.</title>
        <authorList>
            <person name="Liu Y."/>
            <person name="Du J."/>
            <person name="Shao Z."/>
        </authorList>
    </citation>
    <scope>NUCLEOTIDE SEQUENCE [LARGE SCALE GENOMIC DNA]</scope>
    <source>
        <strain evidence="1 2">JN14-9</strain>
    </source>
</reference>
<gene>
    <name evidence="1" type="ORF">AFM12_19340</name>
</gene>
<name>A0A0P7BWY9_9BACT</name>
<evidence type="ECO:0000313" key="2">
    <source>
        <dbReference type="Proteomes" id="UP000050454"/>
    </source>
</evidence>
<dbReference type="Proteomes" id="UP000050454">
    <property type="component" value="Unassembled WGS sequence"/>
</dbReference>
<dbReference type="EMBL" id="LGTQ01000020">
    <property type="protein sequence ID" value="KPM46559.1"/>
    <property type="molecule type" value="Genomic_DNA"/>
</dbReference>
<dbReference type="PATRIC" id="fig|1605367.3.peg.1309"/>
<evidence type="ECO:0000313" key="1">
    <source>
        <dbReference type="EMBL" id="KPM46559.1"/>
    </source>
</evidence>
<evidence type="ECO:0008006" key="3">
    <source>
        <dbReference type="Google" id="ProtNLM"/>
    </source>
</evidence>
<dbReference type="AlphaFoldDB" id="A0A0P7BWY9"/>
<proteinExistence type="predicted"/>
<comment type="caution">
    <text evidence="1">The sequence shown here is derived from an EMBL/GenBank/DDBJ whole genome shotgun (WGS) entry which is preliminary data.</text>
</comment>
<keyword evidence="2" id="KW-1185">Reference proteome</keyword>
<sequence length="304" mass="35149">MADKGLVKDDYRYGDLYRMANLPKFKSEKPQCENIKPQKTDGLHLVLAGDSFTEDGRMAADDFVVEKFSKIRVDQQTFVDLSDDDQNVLIIETVERHFRERFGEQWLGVSFEKTVQKESGLFDWIVDLKMPYSTELHSTVLFGYDFTMRIREWKALLNQKVFERVDEGVKLNASEEHLLYHLPSKKGISSAFDTIGEKEIDTLVRNVNQTSEYYLSKGFDRVVLSIIPNKTSILGRDLGVYNELISRIQNHPDLEAFVIDVYTDFEKMGEKAYALGDTHWSCEGQYLWLEKANEAIVSDLIELQ</sequence>
<accession>A0A0P7BWY9</accession>
<dbReference type="OrthoDB" id="961233at2"/>
<organism evidence="1 2">
    <name type="scientific">Jiulongibacter sediminis</name>
    <dbReference type="NCBI Taxonomy" id="1605367"/>
    <lineage>
        <taxon>Bacteria</taxon>
        <taxon>Pseudomonadati</taxon>
        <taxon>Bacteroidota</taxon>
        <taxon>Cytophagia</taxon>
        <taxon>Cytophagales</taxon>
        <taxon>Leadbetterellaceae</taxon>
        <taxon>Jiulongibacter</taxon>
    </lineage>
</organism>
<protein>
    <recommendedName>
        <fullName evidence="3">AlgX/AlgJ SGNH hydrolase-like domain-containing protein</fullName>
    </recommendedName>
</protein>